<dbReference type="InterPro" id="IPR035906">
    <property type="entry name" value="MetI-like_sf"/>
</dbReference>
<protein>
    <recommendedName>
        <fullName evidence="10">Carbohydrate ABC transporter permease</fullName>
    </recommendedName>
</protein>
<evidence type="ECO:0000256" key="2">
    <source>
        <dbReference type="ARBA" id="ARBA00022448"/>
    </source>
</evidence>
<dbReference type="PANTHER" id="PTHR43744:SF12">
    <property type="entry name" value="ABC TRANSPORTER PERMEASE PROTEIN MG189-RELATED"/>
    <property type="match status" value="1"/>
</dbReference>
<comment type="subcellular location">
    <subcellularLocation>
        <location evidence="1">Cell membrane</location>
        <topology evidence="1">Multi-pass membrane protein</topology>
    </subcellularLocation>
</comment>
<evidence type="ECO:0000256" key="4">
    <source>
        <dbReference type="ARBA" id="ARBA00022692"/>
    </source>
</evidence>
<organism evidence="8 9">
    <name type="scientific">Paenibacillus solisilvae</name>
    <dbReference type="NCBI Taxonomy" id="2486751"/>
    <lineage>
        <taxon>Bacteria</taxon>
        <taxon>Bacillati</taxon>
        <taxon>Bacillota</taxon>
        <taxon>Bacilli</taxon>
        <taxon>Bacillales</taxon>
        <taxon>Paenibacillaceae</taxon>
        <taxon>Paenibacillus</taxon>
    </lineage>
</organism>
<evidence type="ECO:0000256" key="6">
    <source>
        <dbReference type="ARBA" id="ARBA00023136"/>
    </source>
</evidence>
<keyword evidence="6 7" id="KW-0472">Membrane</keyword>
<proteinExistence type="predicted"/>
<accession>A0ABW0VR64</accession>
<dbReference type="SUPFAM" id="SSF161098">
    <property type="entry name" value="MetI-like"/>
    <property type="match status" value="1"/>
</dbReference>
<dbReference type="Proteomes" id="UP001596047">
    <property type="component" value="Unassembled WGS sequence"/>
</dbReference>
<evidence type="ECO:0008006" key="10">
    <source>
        <dbReference type="Google" id="ProtNLM"/>
    </source>
</evidence>
<keyword evidence="9" id="KW-1185">Reference proteome</keyword>
<evidence type="ECO:0000256" key="1">
    <source>
        <dbReference type="ARBA" id="ARBA00004651"/>
    </source>
</evidence>
<dbReference type="EMBL" id="JBHSOW010000007">
    <property type="protein sequence ID" value="MFC5647793.1"/>
    <property type="molecule type" value="Genomic_DNA"/>
</dbReference>
<name>A0ABW0VR64_9BACL</name>
<evidence type="ECO:0000256" key="5">
    <source>
        <dbReference type="ARBA" id="ARBA00022989"/>
    </source>
</evidence>
<evidence type="ECO:0000313" key="9">
    <source>
        <dbReference type="Proteomes" id="UP001596047"/>
    </source>
</evidence>
<dbReference type="RefSeq" id="WP_379186249.1">
    <property type="nucleotide sequence ID" value="NZ_JBHSOW010000007.1"/>
</dbReference>
<keyword evidence="3" id="KW-1003">Cell membrane</keyword>
<reference evidence="9" key="1">
    <citation type="journal article" date="2019" name="Int. J. Syst. Evol. Microbiol.">
        <title>The Global Catalogue of Microorganisms (GCM) 10K type strain sequencing project: providing services to taxonomists for standard genome sequencing and annotation.</title>
        <authorList>
            <consortium name="The Broad Institute Genomics Platform"/>
            <consortium name="The Broad Institute Genome Sequencing Center for Infectious Disease"/>
            <person name="Wu L."/>
            <person name="Ma J."/>
        </authorList>
    </citation>
    <scope>NUCLEOTIDE SEQUENCE [LARGE SCALE GENOMIC DNA]</scope>
    <source>
        <strain evidence="9">CGMCC 1.3240</strain>
    </source>
</reference>
<gene>
    <name evidence="8" type="ORF">ACFPYJ_01420</name>
</gene>
<comment type="caution">
    <text evidence="8">The sequence shown here is derived from an EMBL/GenBank/DDBJ whole genome shotgun (WGS) entry which is preliminary data.</text>
</comment>
<feature type="transmembrane region" description="Helical" evidence="7">
    <location>
        <begin position="21"/>
        <end position="42"/>
    </location>
</feature>
<evidence type="ECO:0000256" key="3">
    <source>
        <dbReference type="ARBA" id="ARBA00022475"/>
    </source>
</evidence>
<evidence type="ECO:0000313" key="8">
    <source>
        <dbReference type="EMBL" id="MFC5647793.1"/>
    </source>
</evidence>
<dbReference type="PANTHER" id="PTHR43744">
    <property type="entry name" value="ABC TRANSPORTER PERMEASE PROTEIN MG189-RELATED-RELATED"/>
    <property type="match status" value="1"/>
</dbReference>
<keyword evidence="4 7" id="KW-0812">Transmembrane</keyword>
<keyword evidence="2" id="KW-0813">Transport</keyword>
<sequence length="57" mass="6469">MEKDQQIVLIPSFVGEFSTDYPLMMAAACMAIVPMIMTFFFFQRNFIEGIAITGLKN</sequence>
<evidence type="ECO:0000256" key="7">
    <source>
        <dbReference type="SAM" id="Phobius"/>
    </source>
</evidence>
<keyword evidence="5 7" id="KW-1133">Transmembrane helix</keyword>